<accession>A0ABT4LCN9</accession>
<dbReference type="InterPro" id="IPR036388">
    <property type="entry name" value="WH-like_DNA-bd_sf"/>
</dbReference>
<evidence type="ECO:0000256" key="1">
    <source>
        <dbReference type="ARBA" id="ARBA00023015"/>
    </source>
</evidence>
<dbReference type="PANTHER" id="PTHR44688:SF16">
    <property type="entry name" value="DNA-BINDING TRANSCRIPTIONAL ACTIVATOR DEVR_DOSR"/>
    <property type="match status" value="1"/>
</dbReference>
<sequence>MKTTLNSILAGSGAEFFTHDNQPMVSYQRRQYDLEDAPIPIHNALENYLKAHPDKVMAYRDMAGADKVKDQCVKCLFSNLDGMPDLTDDGVLTPEFVNCSSRGKCKWEGIGCLRDPFGLSERESQIADLADLTNEEIADKLYLSKHTVSTHLQNVQRKVGVRNKKQLIKIRPAIWNQHQ</sequence>
<dbReference type="CDD" id="cd06170">
    <property type="entry name" value="LuxR_C_like"/>
    <property type="match status" value="1"/>
</dbReference>
<dbReference type="InterPro" id="IPR016032">
    <property type="entry name" value="Sig_transdc_resp-reg_C-effctor"/>
</dbReference>
<dbReference type="Pfam" id="PF00196">
    <property type="entry name" value="GerE"/>
    <property type="match status" value="1"/>
</dbReference>
<dbReference type="InterPro" id="IPR000792">
    <property type="entry name" value="Tscrpt_reg_LuxR_C"/>
</dbReference>
<comment type="caution">
    <text evidence="5">The sequence shown here is derived from an EMBL/GenBank/DDBJ whole genome shotgun (WGS) entry which is preliminary data.</text>
</comment>
<feature type="domain" description="HTH luxR-type" evidence="4">
    <location>
        <begin position="112"/>
        <end position="175"/>
    </location>
</feature>
<evidence type="ECO:0000313" key="5">
    <source>
        <dbReference type="EMBL" id="MCZ4244923.1"/>
    </source>
</evidence>
<evidence type="ECO:0000256" key="3">
    <source>
        <dbReference type="ARBA" id="ARBA00023163"/>
    </source>
</evidence>
<keyword evidence="3" id="KW-0804">Transcription</keyword>
<dbReference type="Gene3D" id="1.10.10.10">
    <property type="entry name" value="Winged helix-like DNA-binding domain superfamily/Winged helix DNA-binding domain"/>
    <property type="match status" value="1"/>
</dbReference>
<dbReference type="PRINTS" id="PR00038">
    <property type="entry name" value="HTHLUXR"/>
</dbReference>
<keyword evidence="1" id="KW-0805">Transcription regulation</keyword>
<evidence type="ECO:0000259" key="4">
    <source>
        <dbReference type="PROSITE" id="PS50043"/>
    </source>
</evidence>
<keyword evidence="6" id="KW-1185">Reference proteome</keyword>
<keyword evidence="2" id="KW-0238">DNA-binding</keyword>
<dbReference type="PROSITE" id="PS50043">
    <property type="entry name" value="HTH_LUXR_2"/>
    <property type="match status" value="1"/>
</dbReference>
<reference evidence="5" key="1">
    <citation type="submission" date="2022-12" db="EMBL/GenBank/DDBJ databases">
        <title>Genome sequence of HCMS5-2.</title>
        <authorList>
            <person name="Woo H."/>
        </authorList>
    </citation>
    <scope>NUCLEOTIDE SEQUENCE</scope>
    <source>
        <strain evidence="5">HCMS5-2</strain>
    </source>
</reference>
<dbReference type="PANTHER" id="PTHR44688">
    <property type="entry name" value="DNA-BINDING TRANSCRIPTIONAL ACTIVATOR DEVR_DOSR"/>
    <property type="match status" value="1"/>
</dbReference>
<name>A0ABT4LCN9_9SPHI</name>
<gene>
    <name evidence="5" type="ORF">O0955_13000</name>
</gene>
<protein>
    <submittedName>
        <fullName evidence="5">Helix-turn-helix transcriptional regulator</fullName>
    </submittedName>
</protein>
<dbReference type="SMART" id="SM00421">
    <property type="entry name" value="HTH_LUXR"/>
    <property type="match status" value="1"/>
</dbReference>
<proteinExistence type="predicted"/>
<dbReference type="EMBL" id="JAPWGM010000004">
    <property type="protein sequence ID" value="MCZ4244923.1"/>
    <property type="molecule type" value="Genomic_DNA"/>
</dbReference>
<dbReference type="SUPFAM" id="SSF46894">
    <property type="entry name" value="C-terminal effector domain of the bipartite response regulators"/>
    <property type="match status" value="1"/>
</dbReference>
<evidence type="ECO:0000256" key="2">
    <source>
        <dbReference type="ARBA" id="ARBA00023125"/>
    </source>
</evidence>
<dbReference type="RefSeq" id="WP_269427976.1">
    <property type="nucleotide sequence ID" value="NZ_JAPWGM010000004.1"/>
</dbReference>
<dbReference type="Proteomes" id="UP001144347">
    <property type="component" value="Unassembled WGS sequence"/>
</dbReference>
<evidence type="ECO:0000313" key="6">
    <source>
        <dbReference type="Proteomes" id="UP001144347"/>
    </source>
</evidence>
<organism evidence="5 6">
    <name type="scientific">Pedobacter punctiformis</name>
    <dbReference type="NCBI Taxonomy" id="3004097"/>
    <lineage>
        <taxon>Bacteria</taxon>
        <taxon>Pseudomonadati</taxon>
        <taxon>Bacteroidota</taxon>
        <taxon>Sphingobacteriia</taxon>
        <taxon>Sphingobacteriales</taxon>
        <taxon>Sphingobacteriaceae</taxon>
        <taxon>Pedobacter</taxon>
    </lineage>
</organism>